<dbReference type="AlphaFoldDB" id="A0A4Q9DX49"/>
<reference evidence="1 2" key="1">
    <citation type="submission" date="2019-02" db="EMBL/GenBank/DDBJ databases">
        <title>Paenibacillus sp. nov., isolated from surface-sterilized tissue of Thalictrum simplex L.</title>
        <authorList>
            <person name="Tuo L."/>
        </authorList>
    </citation>
    <scope>NUCLEOTIDE SEQUENCE [LARGE SCALE GENOMIC DNA]</scope>
    <source>
        <strain evidence="1 2">N2SHLJ1</strain>
    </source>
</reference>
<name>A0A4Q9DX49_9BACL</name>
<organism evidence="1 2">
    <name type="scientific">Paenibacillus thalictri</name>
    <dbReference type="NCBI Taxonomy" id="2527873"/>
    <lineage>
        <taxon>Bacteria</taxon>
        <taxon>Bacillati</taxon>
        <taxon>Bacillota</taxon>
        <taxon>Bacilli</taxon>
        <taxon>Bacillales</taxon>
        <taxon>Paenibacillaceae</taxon>
        <taxon>Paenibacillus</taxon>
    </lineage>
</organism>
<evidence type="ECO:0000313" key="2">
    <source>
        <dbReference type="Proteomes" id="UP000293142"/>
    </source>
</evidence>
<dbReference type="RefSeq" id="WP_131012211.1">
    <property type="nucleotide sequence ID" value="NZ_SIRE01000004.1"/>
</dbReference>
<protein>
    <recommendedName>
        <fullName evidence="3">ParA family protein</fullName>
    </recommendedName>
</protein>
<comment type="caution">
    <text evidence="1">The sequence shown here is derived from an EMBL/GenBank/DDBJ whole genome shotgun (WGS) entry which is preliminary data.</text>
</comment>
<dbReference type="InterPro" id="IPR027417">
    <property type="entry name" value="P-loop_NTPase"/>
</dbReference>
<keyword evidence="2" id="KW-1185">Reference proteome</keyword>
<dbReference type="Gene3D" id="3.40.50.300">
    <property type="entry name" value="P-loop containing nucleotide triphosphate hydrolases"/>
    <property type="match status" value="1"/>
</dbReference>
<accession>A0A4Q9DX49</accession>
<gene>
    <name evidence="1" type="ORF">EYB31_05110</name>
</gene>
<evidence type="ECO:0000313" key="1">
    <source>
        <dbReference type="EMBL" id="TBL80610.1"/>
    </source>
</evidence>
<dbReference type="EMBL" id="SIRE01000004">
    <property type="protein sequence ID" value="TBL80610.1"/>
    <property type="molecule type" value="Genomic_DNA"/>
</dbReference>
<dbReference type="Proteomes" id="UP000293142">
    <property type="component" value="Unassembled WGS sequence"/>
</dbReference>
<sequence length="397" mass="43768">MKVWLIANDPRIGEMLEHSGLFAAVLHAVPGQPLSPDQGDCVVVSDKLLNSHEVVDLKACAPAAEIVYLLSNRDDHQELKRLQSLCAAHGVKFVPPKLTAEQVAGEIAMLCAGSDQRASRVIAGIGALPQIGLTSSLLLLGVKLGGMTGARIGILGLNGWNPGDAGLSYEGKYVDDIWGALQGRQLRPEELLRGMHHLTSSVYYLAGNRDLKKLYYYQPEGVSWLIQTAKQLFDVVLIDAGAYLDHALAAQSVYESDLLLVQLNQSQQAGDQWRRQRDQILRPVFANAEDKCVLLFNKMHEGPDVETAKQLSRQQGMPYIASLPYIPGFSRGEAERKLLERVHPGFGGELEKACRAVMQFYELPQAEPELRADKKKEAASWLRLSRWSRAERGVAAK</sequence>
<proteinExistence type="predicted"/>
<dbReference type="OrthoDB" id="2791974at2"/>
<dbReference type="SUPFAM" id="SSF52540">
    <property type="entry name" value="P-loop containing nucleoside triphosphate hydrolases"/>
    <property type="match status" value="1"/>
</dbReference>
<evidence type="ECO:0008006" key="3">
    <source>
        <dbReference type="Google" id="ProtNLM"/>
    </source>
</evidence>